<comment type="subunit">
    <text evidence="1">Monomer.</text>
</comment>
<feature type="site" description="Interaction with substrate rRNA" evidence="1">
    <location>
        <position position="3"/>
    </location>
</feature>
<keyword evidence="1" id="KW-0694">RNA-binding</keyword>
<organism evidence="2">
    <name type="scientific">Pseudomonas saudimassiliensis</name>
    <dbReference type="NCBI Taxonomy" id="1461581"/>
    <lineage>
        <taxon>Bacteria</taxon>
        <taxon>Pseudomonadati</taxon>
        <taxon>Pseudomonadota</taxon>
        <taxon>Gammaproteobacteria</taxon>
        <taxon>Pseudomonadales</taxon>
        <taxon>Pseudomonadaceae</taxon>
        <taxon>Pseudomonas</taxon>
    </lineage>
</organism>
<dbReference type="PANTHER" id="PTHR37426:SF1">
    <property type="entry name" value="RIBOSOMAL RNA LARGE SUBUNIT METHYLTRANSFERASE J"/>
    <property type="match status" value="1"/>
</dbReference>
<name>A0A078MAR8_9PSED</name>
<feature type="binding site" evidence="1">
    <location>
        <begin position="142"/>
        <end position="143"/>
    </location>
    <ligand>
        <name>S-adenosyl-L-methionine</name>
        <dbReference type="ChEBI" id="CHEBI:59789"/>
    </ligand>
</feature>
<dbReference type="AlphaFoldDB" id="A0A078MAR8"/>
<keyword evidence="1" id="KW-0489">Methyltransferase</keyword>
<dbReference type="PANTHER" id="PTHR37426">
    <property type="entry name" value="RIBOSOMAL RNA LARGE SUBUNIT METHYLTRANSFERASE J"/>
    <property type="match status" value="1"/>
</dbReference>
<dbReference type="GO" id="GO:0036307">
    <property type="term" value="F:23S rRNA (adenine(2030)-N(6))-methyltransferase activity"/>
    <property type="evidence" value="ECO:0007669"/>
    <property type="project" value="UniProtKB-UniRule"/>
</dbReference>
<dbReference type="GO" id="GO:0003723">
    <property type="term" value="F:RNA binding"/>
    <property type="evidence" value="ECO:0007669"/>
    <property type="project" value="UniProtKB-UniRule"/>
</dbReference>
<feature type="binding site" evidence="1">
    <location>
        <position position="117"/>
    </location>
    <ligand>
        <name>S-adenosyl-L-methionine</name>
        <dbReference type="ChEBI" id="CHEBI:59789"/>
    </ligand>
</feature>
<feature type="binding site" evidence="1">
    <location>
        <position position="99"/>
    </location>
    <ligand>
        <name>S-adenosyl-L-methionine</name>
        <dbReference type="ChEBI" id="CHEBI:59789"/>
    </ligand>
</feature>
<dbReference type="EC" id="2.1.1.266" evidence="1"/>
<keyword evidence="1" id="KW-0698">rRNA processing</keyword>
<protein>
    <recommendedName>
        <fullName evidence="1">Ribosomal RNA large subunit methyltransferase J</fullName>
        <ecNumber evidence="1">2.1.1.266</ecNumber>
    </recommendedName>
    <alternativeName>
        <fullName evidence="1">23S rRNA (adenine(2030)-N6)-methyltransferase</fullName>
    </alternativeName>
    <alternativeName>
        <fullName evidence="1">23S rRNA m6A2030 methyltransferase</fullName>
    </alternativeName>
</protein>
<feature type="binding site" evidence="1">
    <location>
        <position position="163"/>
    </location>
    <ligand>
        <name>S-adenosyl-L-methionine</name>
        <dbReference type="ChEBI" id="CHEBI:59789"/>
    </ligand>
</feature>
<sequence length="280" mass="31871">MNYRHSFHAGNHADVLKHAILLRMVTLLQRKDAPLCYLDSHAGTALYDLQGEDAGRTGEYRDGIGRLWTQDDLPVLLADYRDAVARHNPDGQLRLYPGSPQLIADALREQDRMIVSELHPVDAQTLKGHFADAPQIAVHQRDGYELPKAFLPVAERRALWLLDPPFEKGDDLQRCLRAMEQGIQRMRQTVIALWYPIKDQRLLRDFYRQIGAAGLPKVLRVELNVRPADTTLGLNGSGLMLVNPPWPLWEELEQALPWMARQLAQSGPGDWRMDWLVGQP</sequence>
<comment type="catalytic activity">
    <reaction evidence="1">
        <text>adenosine(2030) in 23S rRNA + S-adenosyl-L-methionine = N(6)-methyladenosine(2030) in 23S rRNA + S-adenosyl-L-homocysteine + H(+)</text>
        <dbReference type="Rhea" id="RHEA:43736"/>
        <dbReference type="Rhea" id="RHEA-COMP:10668"/>
        <dbReference type="Rhea" id="RHEA-COMP:10669"/>
        <dbReference type="ChEBI" id="CHEBI:15378"/>
        <dbReference type="ChEBI" id="CHEBI:57856"/>
        <dbReference type="ChEBI" id="CHEBI:59789"/>
        <dbReference type="ChEBI" id="CHEBI:74411"/>
        <dbReference type="ChEBI" id="CHEBI:74449"/>
        <dbReference type="EC" id="2.1.1.266"/>
    </reaction>
</comment>
<proteinExistence type="inferred from homology"/>
<dbReference type="HAMAP" id="MF_00934">
    <property type="entry name" value="23SrRNA_methyltr_J"/>
    <property type="match status" value="1"/>
</dbReference>
<dbReference type="InterPro" id="IPR007473">
    <property type="entry name" value="RlmJ"/>
</dbReference>
<dbReference type="SUPFAM" id="SSF53335">
    <property type="entry name" value="S-adenosyl-L-methionine-dependent methyltransferases"/>
    <property type="match status" value="1"/>
</dbReference>
<comment type="function">
    <text evidence="1">Specifically methylates the adenine in position 2030 of 23S rRNA.</text>
</comment>
<dbReference type="GO" id="GO:0070475">
    <property type="term" value="P:rRNA base methylation"/>
    <property type="evidence" value="ECO:0007669"/>
    <property type="project" value="UniProtKB-UniRule"/>
</dbReference>
<feature type="binding site" evidence="1">
    <location>
        <position position="41"/>
    </location>
    <ligand>
        <name>S-adenosyl-L-methionine</name>
        <dbReference type="ChEBI" id="CHEBI:59789"/>
    </ligand>
</feature>
<dbReference type="RefSeq" id="WP_044498675.1">
    <property type="nucleotide sequence ID" value="NZ_LK391969.1"/>
</dbReference>
<dbReference type="InterPro" id="IPR029063">
    <property type="entry name" value="SAM-dependent_MTases_sf"/>
</dbReference>
<keyword evidence="1" id="KW-0949">S-adenosyl-L-methionine</keyword>
<keyword evidence="1" id="KW-0808">Transferase</keyword>
<reference evidence="2" key="1">
    <citation type="submission" date="2014-07" db="EMBL/GenBank/DDBJ databases">
        <authorList>
            <person name="Urmite Genomes Urmite Genomes"/>
        </authorList>
    </citation>
    <scope>NUCLEOTIDE SEQUENCE</scope>
    <source>
        <strain evidence="2">12M76_air</strain>
    </source>
</reference>
<evidence type="ECO:0000313" key="2">
    <source>
        <dbReference type="EMBL" id="CEA03304.1"/>
    </source>
</evidence>
<dbReference type="OrthoDB" id="9791274at2"/>
<dbReference type="Pfam" id="PF04378">
    <property type="entry name" value="RsmJ"/>
    <property type="match status" value="1"/>
</dbReference>
<dbReference type="GO" id="GO:0005829">
    <property type="term" value="C:cytosol"/>
    <property type="evidence" value="ECO:0007669"/>
    <property type="project" value="TreeGrafter"/>
</dbReference>
<feature type="binding site" evidence="1">
    <location>
        <position position="18"/>
    </location>
    <ligand>
        <name>S-adenosyl-L-methionine</name>
        <dbReference type="ChEBI" id="CHEBI:59789"/>
    </ligand>
</feature>
<dbReference type="Gene3D" id="3.40.50.150">
    <property type="entry name" value="Vaccinia Virus protein VP39"/>
    <property type="match status" value="1"/>
</dbReference>
<feature type="active site" description="Proton acceptor" evidence="1">
    <location>
        <position position="163"/>
    </location>
</feature>
<dbReference type="PATRIC" id="fig|1461581.3.peg.1048"/>
<dbReference type="EMBL" id="LK391969">
    <property type="protein sequence ID" value="CEF26145.1"/>
    <property type="molecule type" value="Genomic_DNA"/>
</dbReference>
<dbReference type="EMBL" id="LM997413">
    <property type="protein sequence ID" value="CEA03304.1"/>
    <property type="molecule type" value="Genomic_DNA"/>
</dbReference>
<comment type="similarity">
    <text evidence="1">Belongs to the RlmJ family.</text>
</comment>
<evidence type="ECO:0000256" key="1">
    <source>
        <dbReference type="HAMAP-Rule" id="MF_00934"/>
    </source>
</evidence>
<accession>A0A078MAR8</accession>
<gene>
    <name evidence="1" type="primary">rlmJ</name>
    <name evidence="2" type="ORF">BN1049_01071</name>
</gene>